<dbReference type="SUPFAM" id="SSF82866">
    <property type="entry name" value="Multidrug efflux transporter AcrB transmembrane domain"/>
    <property type="match status" value="2"/>
</dbReference>
<dbReference type="Gene3D" id="1.20.1640.10">
    <property type="entry name" value="Multidrug efflux transporter AcrB transmembrane domain"/>
    <property type="match status" value="2"/>
</dbReference>
<evidence type="ECO:0000256" key="6">
    <source>
        <dbReference type="SAM" id="Phobius"/>
    </source>
</evidence>
<dbReference type="InterPro" id="IPR050545">
    <property type="entry name" value="Mycobact_MmpL"/>
</dbReference>
<feature type="transmembrane region" description="Helical" evidence="6">
    <location>
        <begin position="860"/>
        <end position="879"/>
    </location>
</feature>
<evidence type="ECO:0000256" key="1">
    <source>
        <dbReference type="ARBA" id="ARBA00004651"/>
    </source>
</evidence>
<dbReference type="InterPro" id="IPR000731">
    <property type="entry name" value="SSD"/>
</dbReference>
<feature type="transmembrane region" description="Helical" evidence="6">
    <location>
        <begin position="885"/>
        <end position="908"/>
    </location>
</feature>
<sequence>MERLARWVRKYAWPILAATLFLTLLFLWKLQSIRFEDDVTKYVPESDPEVSFYNTLEEKFSGFQKKSMIVALEFDDLFTPEHLALLQNVVEKIESLPVVQKVTALTNMPEILTTEYGIEVREVVEALPKSQEEARALRERLMSNDLVWGKIVTPDGRGTIIVVSFFDNVDQGQAIRVVAEMVRSEIPPDVRVTFFGARIIMEEMSKDAQRNMRLLTPVAGGVLLAILWFGFRSIRGMLLPIFVALLSALWAMGVAVFLGKSFTVISASLPVLLLALVSAYGIHFINRYYEERRIAEGREAAERALQGVFLPILMSALTTMGGFLSLLTAEIRPVSDFGLYAALGVFFGMVLATFSLGAFYTVFPIRYVPRHLEHSGENEGDYFHRFLHFLSHSLLHRKRAVVLFLVAVTGILCIGIPRIHVETTIRMQMGAEHPITKLIEYFKDRFGSTDYNYLCITTENIREPFVLREMIRVAQYLKRFQNFQEPSSLASFLLDLNEAMEGWRAIPLEEEKINNLWFFVNDNEYLKGRITEDGRETFVEFKARETTSAELREELKKARAFLESRPKRVKRVPLETAGAREVLAKTIVEDLALFGVSLPQEKAQAVILEFLGKPWQEFIRKDDQFAARVVQDARLEIEDLGLEEEAVQAALVESLAGNLPLQSVLEEQLGLDAEGAEYLGSVLETSLERVAKRVKVEALREELEALAGVRFEKSCDFALYEVLDEAVYLEAEDGDITVAYRITGTPIISNHINEMLFSQQFKSMFLALVIVFGLLVLQLLSLRRASIAMVPILLTVVTSFGVMGWFRIPLNVATLMVASIAIGAGIDYAIHFTARWYREVAQNPGTRALQATLTNTGRGILLNALGVAGGLYVLALSRIHMLRIFGSLVATVLLIGVFYTFLALALLLHLEEYLGNNKAQRRGNA</sequence>
<feature type="domain" description="SSD" evidence="7">
    <location>
        <begin position="241"/>
        <end position="362"/>
    </location>
</feature>
<feature type="transmembrane region" description="Helical" evidence="6">
    <location>
        <begin position="307"/>
        <end position="327"/>
    </location>
</feature>
<evidence type="ECO:0000256" key="4">
    <source>
        <dbReference type="ARBA" id="ARBA00022989"/>
    </source>
</evidence>
<gene>
    <name evidence="8" type="ORF">ENV30_08255</name>
</gene>
<evidence type="ECO:0000256" key="5">
    <source>
        <dbReference type="ARBA" id="ARBA00023136"/>
    </source>
</evidence>
<keyword evidence="3 6" id="KW-0812">Transmembrane</keyword>
<feature type="transmembrane region" description="Helical" evidence="6">
    <location>
        <begin position="763"/>
        <end position="780"/>
    </location>
</feature>
<comment type="subcellular location">
    <subcellularLocation>
        <location evidence="1">Cell membrane</location>
        <topology evidence="1">Multi-pass membrane protein</topology>
    </subcellularLocation>
</comment>
<evidence type="ECO:0000259" key="7">
    <source>
        <dbReference type="PROSITE" id="PS50156"/>
    </source>
</evidence>
<keyword evidence="5 6" id="KW-0472">Membrane</keyword>
<dbReference type="InterPro" id="IPR004869">
    <property type="entry name" value="MMPL_dom"/>
</dbReference>
<keyword evidence="4 6" id="KW-1133">Transmembrane helix</keyword>
<dbReference type="GO" id="GO:0005886">
    <property type="term" value="C:plasma membrane"/>
    <property type="evidence" value="ECO:0007669"/>
    <property type="project" value="UniProtKB-SubCell"/>
</dbReference>
<evidence type="ECO:0000313" key="8">
    <source>
        <dbReference type="EMBL" id="HGI31278.1"/>
    </source>
</evidence>
<feature type="transmembrane region" description="Helical" evidence="6">
    <location>
        <begin position="339"/>
        <end position="363"/>
    </location>
</feature>
<keyword evidence="2" id="KW-1003">Cell membrane</keyword>
<evidence type="ECO:0000256" key="3">
    <source>
        <dbReference type="ARBA" id="ARBA00022692"/>
    </source>
</evidence>
<feature type="transmembrane region" description="Helical" evidence="6">
    <location>
        <begin position="812"/>
        <end position="830"/>
    </location>
</feature>
<feature type="domain" description="SSD" evidence="7">
    <location>
        <begin position="788"/>
        <end position="910"/>
    </location>
</feature>
<feature type="transmembrane region" description="Helical" evidence="6">
    <location>
        <begin position="238"/>
        <end position="258"/>
    </location>
</feature>
<feature type="transmembrane region" description="Helical" evidence="6">
    <location>
        <begin position="264"/>
        <end position="286"/>
    </location>
</feature>
<protein>
    <recommendedName>
        <fullName evidence="7">SSD domain-containing protein</fullName>
    </recommendedName>
</protein>
<proteinExistence type="predicted"/>
<organism evidence="8">
    <name type="scientific">Candidatus Caldatribacterium californiense</name>
    <dbReference type="NCBI Taxonomy" id="1454726"/>
    <lineage>
        <taxon>Bacteria</taxon>
        <taxon>Pseudomonadati</taxon>
        <taxon>Atribacterota</taxon>
        <taxon>Atribacteria</taxon>
        <taxon>Atribacterales</taxon>
        <taxon>Candidatus Caldatribacteriaceae</taxon>
        <taxon>Candidatus Caldatribacterium</taxon>
    </lineage>
</organism>
<dbReference type="EMBL" id="DTFV01000118">
    <property type="protein sequence ID" value="HGI31278.1"/>
    <property type="molecule type" value="Genomic_DNA"/>
</dbReference>
<feature type="transmembrane region" description="Helical" evidence="6">
    <location>
        <begin position="400"/>
        <end position="419"/>
    </location>
</feature>
<name>A0A7V3YHM5_9BACT</name>
<accession>A0A7V3YHM5</accession>
<evidence type="ECO:0000256" key="2">
    <source>
        <dbReference type="ARBA" id="ARBA00022475"/>
    </source>
</evidence>
<feature type="transmembrane region" description="Helical" evidence="6">
    <location>
        <begin position="787"/>
        <end position="806"/>
    </location>
</feature>
<dbReference type="PANTHER" id="PTHR33406:SF13">
    <property type="entry name" value="MEMBRANE PROTEIN YDFJ"/>
    <property type="match status" value="1"/>
</dbReference>
<dbReference type="Pfam" id="PF03176">
    <property type="entry name" value="MMPL"/>
    <property type="match status" value="2"/>
</dbReference>
<comment type="caution">
    <text evidence="8">The sequence shown here is derived from an EMBL/GenBank/DDBJ whole genome shotgun (WGS) entry which is preliminary data.</text>
</comment>
<feature type="transmembrane region" description="Helical" evidence="6">
    <location>
        <begin position="214"/>
        <end position="231"/>
    </location>
</feature>
<reference evidence="8" key="1">
    <citation type="journal article" date="2020" name="mSystems">
        <title>Genome- and Community-Level Interaction Insights into Carbon Utilization and Element Cycling Functions of Hydrothermarchaeota in Hydrothermal Sediment.</title>
        <authorList>
            <person name="Zhou Z."/>
            <person name="Liu Y."/>
            <person name="Xu W."/>
            <person name="Pan J."/>
            <person name="Luo Z.H."/>
            <person name="Li M."/>
        </authorList>
    </citation>
    <scope>NUCLEOTIDE SEQUENCE [LARGE SCALE GENOMIC DNA]</scope>
    <source>
        <strain evidence="8">SpSt-747</strain>
    </source>
</reference>
<dbReference type="AlphaFoldDB" id="A0A7V3YHM5"/>
<dbReference type="PROSITE" id="PS50156">
    <property type="entry name" value="SSD"/>
    <property type="match status" value="2"/>
</dbReference>
<dbReference type="PANTHER" id="PTHR33406">
    <property type="entry name" value="MEMBRANE PROTEIN MJ1562-RELATED"/>
    <property type="match status" value="1"/>
</dbReference>